<dbReference type="EMBL" id="JACHIW010000002">
    <property type="protein sequence ID" value="MBB5158575.1"/>
    <property type="molecule type" value="Genomic_DNA"/>
</dbReference>
<keyword evidence="2" id="KW-1185">Reference proteome</keyword>
<comment type="caution">
    <text evidence="1">The sequence shown here is derived from an EMBL/GenBank/DDBJ whole genome shotgun (WGS) entry which is preliminary data.</text>
</comment>
<proteinExistence type="predicted"/>
<evidence type="ECO:0000313" key="2">
    <source>
        <dbReference type="Proteomes" id="UP000584374"/>
    </source>
</evidence>
<dbReference type="RefSeq" id="WP_281399647.1">
    <property type="nucleotide sequence ID" value="NZ_JACHIW010000002.1"/>
</dbReference>
<organism evidence="1 2">
    <name type="scientific">Saccharopolyspora phatthalungensis</name>
    <dbReference type="NCBI Taxonomy" id="664693"/>
    <lineage>
        <taxon>Bacteria</taxon>
        <taxon>Bacillati</taxon>
        <taxon>Actinomycetota</taxon>
        <taxon>Actinomycetes</taxon>
        <taxon>Pseudonocardiales</taxon>
        <taxon>Pseudonocardiaceae</taxon>
        <taxon>Saccharopolyspora</taxon>
    </lineage>
</organism>
<dbReference type="Proteomes" id="UP000584374">
    <property type="component" value="Unassembled WGS sequence"/>
</dbReference>
<evidence type="ECO:0000313" key="1">
    <source>
        <dbReference type="EMBL" id="MBB5158575.1"/>
    </source>
</evidence>
<accession>A0A840QIU2</accession>
<dbReference type="AlphaFoldDB" id="A0A840QIU2"/>
<protein>
    <submittedName>
        <fullName evidence="1">Uncharacterized protein</fullName>
    </submittedName>
</protein>
<sequence length="42" mass="4441">MVTVFALTFVAAISTLVVVHRATTGIAEIPSAVRITEGVRRS</sequence>
<name>A0A840QIU2_9PSEU</name>
<reference evidence="1 2" key="1">
    <citation type="submission" date="2020-08" db="EMBL/GenBank/DDBJ databases">
        <title>Sequencing the genomes of 1000 actinobacteria strains.</title>
        <authorList>
            <person name="Klenk H.-P."/>
        </authorList>
    </citation>
    <scope>NUCLEOTIDE SEQUENCE [LARGE SCALE GENOMIC DNA]</scope>
    <source>
        <strain evidence="1 2">DSM 45584</strain>
    </source>
</reference>
<gene>
    <name evidence="1" type="ORF">BJ970_006174</name>
</gene>